<accession>A0AAV3QL34</accession>
<evidence type="ECO:0000256" key="1">
    <source>
        <dbReference type="SAM" id="MobiDB-lite"/>
    </source>
</evidence>
<comment type="caution">
    <text evidence="2">The sequence shown here is derived from an EMBL/GenBank/DDBJ whole genome shotgun (WGS) entry which is preliminary data.</text>
</comment>
<proteinExistence type="predicted"/>
<dbReference type="Proteomes" id="UP001454036">
    <property type="component" value="Unassembled WGS sequence"/>
</dbReference>
<reference evidence="2 3" key="1">
    <citation type="submission" date="2024-01" db="EMBL/GenBank/DDBJ databases">
        <title>The complete chloroplast genome sequence of Lithospermum erythrorhizon: insights into the phylogenetic relationship among Boraginaceae species and the maternal lineages of purple gromwells.</title>
        <authorList>
            <person name="Okada T."/>
            <person name="Watanabe K."/>
        </authorList>
    </citation>
    <scope>NUCLEOTIDE SEQUENCE [LARGE SCALE GENOMIC DNA]</scope>
</reference>
<organism evidence="2 3">
    <name type="scientific">Lithospermum erythrorhizon</name>
    <name type="common">Purple gromwell</name>
    <name type="synonym">Lithospermum officinale var. erythrorhizon</name>
    <dbReference type="NCBI Taxonomy" id="34254"/>
    <lineage>
        <taxon>Eukaryota</taxon>
        <taxon>Viridiplantae</taxon>
        <taxon>Streptophyta</taxon>
        <taxon>Embryophyta</taxon>
        <taxon>Tracheophyta</taxon>
        <taxon>Spermatophyta</taxon>
        <taxon>Magnoliopsida</taxon>
        <taxon>eudicotyledons</taxon>
        <taxon>Gunneridae</taxon>
        <taxon>Pentapetalae</taxon>
        <taxon>asterids</taxon>
        <taxon>lamiids</taxon>
        <taxon>Boraginales</taxon>
        <taxon>Boraginaceae</taxon>
        <taxon>Boraginoideae</taxon>
        <taxon>Lithospermeae</taxon>
        <taxon>Lithospermum</taxon>
    </lineage>
</organism>
<protein>
    <submittedName>
        <fullName evidence="2">Uncharacterized protein</fullName>
    </submittedName>
</protein>
<gene>
    <name evidence="2" type="ORF">LIER_39601</name>
</gene>
<evidence type="ECO:0000313" key="2">
    <source>
        <dbReference type="EMBL" id="GAA0163445.1"/>
    </source>
</evidence>
<dbReference type="AlphaFoldDB" id="A0AAV3QL34"/>
<evidence type="ECO:0000313" key="3">
    <source>
        <dbReference type="Proteomes" id="UP001454036"/>
    </source>
</evidence>
<sequence length="195" mass="22281">MYSFADGYDEYFSTIVHVGGSFKLKPALDYIGATTVNFHWTNAEDFDVRDIDEYAMRAECPIGGKTLYAYAVEGRGFGWLKPLPCEANTNEFRKLAMKENFMDVYIDCKPNPELLKLYSSGCGLRTVVPREKNKTKGQSSKESNDKSDLEFLGDLTQDIEYENDVAFVRESDLFDDDLDKEIREENIVVQQKEGE</sequence>
<feature type="region of interest" description="Disordered" evidence="1">
    <location>
        <begin position="129"/>
        <end position="149"/>
    </location>
</feature>
<dbReference type="EMBL" id="BAABME010021490">
    <property type="protein sequence ID" value="GAA0163445.1"/>
    <property type="molecule type" value="Genomic_DNA"/>
</dbReference>
<name>A0AAV3QL34_LITER</name>
<keyword evidence="3" id="KW-1185">Reference proteome</keyword>